<dbReference type="Pfam" id="PF07884">
    <property type="entry name" value="VKOR"/>
    <property type="match status" value="1"/>
</dbReference>
<keyword evidence="3 11" id="KW-0812">Transmembrane</keyword>
<evidence type="ECO:0000256" key="4">
    <source>
        <dbReference type="ARBA" id="ARBA00022719"/>
    </source>
</evidence>
<evidence type="ECO:0000256" key="8">
    <source>
        <dbReference type="ARBA" id="ARBA00023157"/>
    </source>
</evidence>
<gene>
    <name evidence="13" type="ORF">M569_02874</name>
</gene>
<feature type="transmembrane region" description="Helical" evidence="11">
    <location>
        <begin position="188"/>
        <end position="207"/>
    </location>
</feature>
<evidence type="ECO:0000256" key="1">
    <source>
        <dbReference type="ARBA" id="ARBA00004141"/>
    </source>
</evidence>
<feature type="domain" description="Vitamin K epoxide reductase" evidence="12">
    <location>
        <begin position="44"/>
        <end position="179"/>
    </location>
</feature>
<dbReference type="Gene3D" id="3.40.30.10">
    <property type="entry name" value="Glutaredoxin"/>
    <property type="match status" value="1"/>
</dbReference>
<dbReference type="InterPro" id="IPR038354">
    <property type="entry name" value="VKOR_sf"/>
</dbReference>
<dbReference type="GO" id="GO:0016020">
    <property type="term" value="C:membrane"/>
    <property type="evidence" value="ECO:0007669"/>
    <property type="project" value="UniProtKB-SubCell"/>
</dbReference>
<evidence type="ECO:0000313" key="13">
    <source>
        <dbReference type="EMBL" id="EPS71885.1"/>
    </source>
</evidence>
<feature type="compositionally biased region" description="Low complexity" evidence="10">
    <location>
        <begin position="25"/>
        <end position="34"/>
    </location>
</feature>
<keyword evidence="5 11" id="KW-1133">Transmembrane helix</keyword>
<feature type="transmembrane region" description="Helical" evidence="11">
    <location>
        <begin position="157"/>
        <end position="176"/>
    </location>
</feature>
<evidence type="ECO:0000256" key="9">
    <source>
        <dbReference type="ARBA" id="ARBA00023284"/>
    </source>
</evidence>
<dbReference type="EMBL" id="AUSU01001076">
    <property type="protein sequence ID" value="EPS71885.1"/>
    <property type="molecule type" value="Genomic_DNA"/>
</dbReference>
<evidence type="ECO:0000256" key="11">
    <source>
        <dbReference type="SAM" id="Phobius"/>
    </source>
</evidence>
<dbReference type="GO" id="GO:0016491">
    <property type="term" value="F:oxidoreductase activity"/>
    <property type="evidence" value="ECO:0007669"/>
    <property type="project" value="UniProtKB-KW"/>
</dbReference>
<feature type="non-terminal residue" evidence="13">
    <location>
        <position position="1"/>
    </location>
</feature>
<sequence>AGARALRISNQGEAAKLHYEEDESQSPSSSSSNGNGDGDDEAGGVSAYKWCAAVGGIGFLETSYLTYLKLSNTEAICPTGAPSCTTILTSDYSSVLGIPLPLFGMLAYGSVTLLGLNLSSKERRSVGELILIGITTSMAAASTYFLYILSTEFNGESCLYCLASAALSFSSFFLSVKGYGSGEVQKTLGLQLAVASLVIIALSASYADIHSSNSSRDETEVPYFETRISTESSPFAVSLAKHLHSIGAKLYGAFWCSHCLDQKEIFGGEASKLLDYVECFPDGMNKETKMAEACVDAKLKGFPTWSIKGQILEGEKQLSELAALSGFN</sequence>
<evidence type="ECO:0000256" key="7">
    <source>
        <dbReference type="ARBA" id="ARBA00023136"/>
    </source>
</evidence>
<dbReference type="PANTHER" id="PTHR34573:SF1">
    <property type="entry name" value="VITAMIN K EPOXIDE REDUCTASE DOMAIN-CONTAINING PROTEIN"/>
    <property type="match status" value="1"/>
</dbReference>
<comment type="caution">
    <text evidence="13">The sequence shown here is derived from an EMBL/GenBank/DDBJ whole genome shotgun (WGS) entry which is preliminary data.</text>
</comment>
<dbReference type="CDD" id="cd12916">
    <property type="entry name" value="VKOR_1"/>
    <property type="match status" value="1"/>
</dbReference>
<feature type="transmembrane region" description="Helical" evidence="11">
    <location>
        <begin position="98"/>
        <end position="117"/>
    </location>
</feature>
<evidence type="ECO:0000256" key="6">
    <source>
        <dbReference type="ARBA" id="ARBA00023002"/>
    </source>
</evidence>
<feature type="transmembrane region" description="Helical" evidence="11">
    <location>
        <begin position="129"/>
        <end position="151"/>
    </location>
</feature>
<proteinExistence type="inferred from homology"/>
<dbReference type="InterPro" id="IPR012932">
    <property type="entry name" value="VKOR"/>
</dbReference>
<dbReference type="Proteomes" id="UP000015453">
    <property type="component" value="Unassembled WGS sequence"/>
</dbReference>
<evidence type="ECO:0000256" key="5">
    <source>
        <dbReference type="ARBA" id="ARBA00022989"/>
    </source>
</evidence>
<reference evidence="13 14" key="1">
    <citation type="journal article" date="2013" name="BMC Genomics">
        <title>The miniature genome of a carnivorous plant Genlisea aurea contains a low number of genes and short non-coding sequences.</title>
        <authorList>
            <person name="Leushkin E.V."/>
            <person name="Sutormin R.A."/>
            <person name="Nabieva E.R."/>
            <person name="Penin A.A."/>
            <person name="Kondrashov A.S."/>
            <person name="Logacheva M.D."/>
        </authorList>
    </citation>
    <scope>NUCLEOTIDE SEQUENCE [LARGE SCALE GENOMIC DNA]</scope>
</reference>
<dbReference type="Gene3D" id="1.20.1440.130">
    <property type="entry name" value="VKOR domain"/>
    <property type="match status" value="1"/>
</dbReference>
<evidence type="ECO:0000256" key="3">
    <source>
        <dbReference type="ARBA" id="ARBA00022692"/>
    </source>
</evidence>
<keyword evidence="8" id="KW-1015">Disulfide bond</keyword>
<keyword evidence="9" id="KW-0676">Redox-active center</keyword>
<evidence type="ECO:0000256" key="10">
    <source>
        <dbReference type="SAM" id="MobiDB-lite"/>
    </source>
</evidence>
<keyword evidence="4" id="KW-0874">Quinone</keyword>
<dbReference type="PANTHER" id="PTHR34573">
    <property type="entry name" value="VKC DOMAIN-CONTAINING PROTEIN"/>
    <property type="match status" value="1"/>
</dbReference>
<keyword evidence="14" id="KW-1185">Reference proteome</keyword>
<dbReference type="AlphaFoldDB" id="S8CY26"/>
<evidence type="ECO:0000313" key="14">
    <source>
        <dbReference type="Proteomes" id="UP000015453"/>
    </source>
</evidence>
<feature type="non-terminal residue" evidence="13">
    <location>
        <position position="328"/>
    </location>
</feature>
<comment type="subcellular location">
    <subcellularLocation>
        <location evidence="1">Membrane</location>
        <topology evidence="1">Multi-pass membrane protein</topology>
    </subcellularLocation>
</comment>
<keyword evidence="6" id="KW-0560">Oxidoreductase</keyword>
<dbReference type="OrthoDB" id="343052at2759"/>
<accession>S8CY26</accession>
<dbReference type="InterPro" id="IPR044698">
    <property type="entry name" value="VKOR/LTO1"/>
</dbReference>
<evidence type="ECO:0000256" key="2">
    <source>
        <dbReference type="ARBA" id="ARBA00006214"/>
    </source>
</evidence>
<dbReference type="GO" id="GO:0048038">
    <property type="term" value="F:quinone binding"/>
    <property type="evidence" value="ECO:0007669"/>
    <property type="project" value="UniProtKB-KW"/>
</dbReference>
<dbReference type="SMART" id="SM00756">
    <property type="entry name" value="VKc"/>
    <property type="match status" value="1"/>
</dbReference>
<organism evidence="13 14">
    <name type="scientific">Genlisea aurea</name>
    <dbReference type="NCBI Taxonomy" id="192259"/>
    <lineage>
        <taxon>Eukaryota</taxon>
        <taxon>Viridiplantae</taxon>
        <taxon>Streptophyta</taxon>
        <taxon>Embryophyta</taxon>
        <taxon>Tracheophyta</taxon>
        <taxon>Spermatophyta</taxon>
        <taxon>Magnoliopsida</taxon>
        <taxon>eudicotyledons</taxon>
        <taxon>Gunneridae</taxon>
        <taxon>Pentapetalae</taxon>
        <taxon>asterids</taxon>
        <taxon>lamiids</taxon>
        <taxon>Lamiales</taxon>
        <taxon>Lentibulariaceae</taxon>
        <taxon>Genlisea</taxon>
    </lineage>
</organism>
<feature type="region of interest" description="Disordered" evidence="10">
    <location>
        <begin position="1"/>
        <end position="39"/>
    </location>
</feature>
<comment type="similarity">
    <text evidence="2">Belongs to the VKOR family.</text>
</comment>
<protein>
    <recommendedName>
        <fullName evidence="12">Vitamin K epoxide reductase domain-containing protein</fullName>
    </recommendedName>
</protein>
<name>S8CY26_9LAMI</name>
<keyword evidence="7 11" id="KW-0472">Membrane</keyword>
<evidence type="ECO:0000259" key="12">
    <source>
        <dbReference type="SMART" id="SM00756"/>
    </source>
</evidence>